<sequence>YPAKKVEIRYPNYHLETENAYYLFDHGHLFSEILTKLTSAENAVNLADIEERTYHFMETIWHRKKKKLLEMFYYKPREIFWDNLRRWLLCLGHRRRGTAD</sequence>
<accession>X1QE23</accession>
<dbReference type="AlphaFoldDB" id="X1QE23"/>
<gene>
    <name evidence="1" type="ORF">S06H3_65244</name>
</gene>
<protein>
    <submittedName>
        <fullName evidence="1">Uncharacterized protein</fullName>
    </submittedName>
</protein>
<evidence type="ECO:0000313" key="1">
    <source>
        <dbReference type="EMBL" id="GAI66752.1"/>
    </source>
</evidence>
<organism evidence="1">
    <name type="scientific">marine sediment metagenome</name>
    <dbReference type="NCBI Taxonomy" id="412755"/>
    <lineage>
        <taxon>unclassified sequences</taxon>
        <taxon>metagenomes</taxon>
        <taxon>ecological metagenomes</taxon>
    </lineage>
</organism>
<comment type="caution">
    <text evidence="1">The sequence shown here is derived from an EMBL/GenBank/DDBJ whole genome shotgun (WGS) entry which is preliminary data.</text>
</comment>
<feature type="non-terminal residue" evidence="1">
    <location>
        <position position="100"/>
    </location>
</feature>
<reference evidence="1" key="1">
    <citation type="journal article" date="2014" name="Front. Microbiol.">
        <title>High frequency of phylogenetically diverse reductive dehalogenase-homologous genes in deep subseafloor sedimentary metagenomes.</title>
        <authorList>
            <person name="Kawai M."/>
            <person name="Futagami T."/>
            <person name="Toyoda A."/>
            <person name="Takaki Y."/>
            <person name="Nishi S."/>
            <person name="Hori S."/>
            <person name="Arai W."/>
            <person name="Tsubouchi T."/>
            <person name="Morono Y."/>
            <person name="Uchiyama I."/>
            <person name="Ito T."/>
            <person name="Fujiyama A."/>
            <person name="Inagaki F."/>
            <person name="Takami H."/>
        </authorList>
    </citation>
    <scope>NUCLEOTIDE SEQUENCE</scope>
    <source>
        <strain evidence="1">Expedition CK06-06</strain>
    </source>
</reference>
<feature type="non-terminal residue" evidence="1">
    <location>
        <position position="1"/>
    </location>
</feature>
<dbReference type="EMBL" id="BARV01043856">
    <property type="protein sequence ID" value="GAI66752.1"/>
    <property type="molecule type" value="Genomic_DNA"/>
</dbReference>
<proteinExistence type="predicted"/>
<name>X1QE23_9ZZZZ</name>